<keyword evidence="1 2" id="KW-0238">DNA-binding</keyword>
<evidence type="ECO:0000256" key="3">
    <source>
        <dbReference type="SAM" id="MobiDB-lite"/>
    </source>
</evidence>
<dbReference type="Pfam" id="PF09011">
    <property type="entry name" value="HMG_box_2"/>
    <property type="match status" value="1"/>
</dbReference>
<gene>
    <name evidence="5" type="ORF">FisN_1Hh104</name>
</gene>
<dbReference type="GO" id="GO:0005634">
    <property type="term" value="C:nucleus"/>
    <property type="evidence" value="ECO:0007669"/>
    <property type="project" value="UniProtKB-UniRule"/>
</dbReference>
<organism evidence="5 6">
    <name type="scientific">Fistulifera solaris</name>
    <name type="common">Oleaginous diatom</name>
    <dbReference type="NCBI Taxonomy" id="1519565"/>
    <lineage>
        <taxon>Eukaryota</taxon>
        <taxon>Sar</taxon>
        <taxon>Stramenopiles</taxon>
        <taxon>Ochrophyta</taxon>
        <taxon>Bacillariophyta</taxon>
        <taxon>Bacillariophyceae</taxon>
        <taxon>Bacillariophycidae</taxon>
        <taxon>Naviculales</taxon>
        <taxon>Naviculaceae</taxon>
        <taxon>Fistulifera</taxon>
    </lineage>
</organism>
<evidence type="ECO:0000256" key="1">
    <source>
        <dbReference type="ARBA" id="ARBA00023125"/>
    </source>
</evidence>
<sequence length="330" mass="38272">MMDFDRREDAATPLDWVSSTEDLDDLKIDIFPDQTPGEELEENKQEVVPESDAEESGSRKRRCGKRPNVRAQRRKKKPAGLPKRPLSAYNLFFQEERLKIQREFPSKVGFNDFGKIIGSRWKELSDDDRQKYNELANEDTARYQKEMNLIKLSNKRKKEETQQQEKSNDKDNPISWATSLLEEANAVQSKDSAQNEPRASDDQEPQQGQPDPQRTPWGHPVNLVNSTCQYLPFGPHFRSQPSFPVPPGMEINLADASGRERKYMVRYKVYSMRRNEAESFIASFNNVERSPEKQFQGANPGLWHEIMTRHHPHAHPNYPAGPKHDGQRLW</sequence>
<feature type="region of interest" description="Disordered" evidence="3">
    <location>
        <begin position="30"/>
        <end position="86"/>
    </location>
</feature>
<reference evidence="5 6" key="1">
    <citation type="journal article" date="2015" name="Plant Cell">
        <title>Oil accumulation by the oleaginous diatom Fistulifera solaris as revealed by the genome and transcriptome.</title>
        <authorList>
            <person name="Tanaka T."/>
            <person name="Maeda Y."/>
            <person name="Veluchamy A."/>
            <person name="Tanaka M."/>
            <person name="Abida H."/>
            <person name="Marechal E."/>
            <person name="Bowler C."/>
            <person name="Muto M."/>
            <person name="Sunaga Y."/>
            <person name="Tanaka M."/>
            <person name="Yoshino T."/>
            <person name="Taniguchi T."/>
            <person name="Fukuda Y."/>
            <person name="Nemoto M."/>
            <person name="Matsumoto M."/>
            <person name="Wong P.S."/>
            <person name="Aburatani S."/>
            <person name="Fujibuchi W."/>
        </authorList>
    </citation>
    <scope>NUCLEOTIDE SEQUENCE [LARGE SCALE GENOMIC DNA]</scope>
    <source>
        <strain evidence="5 6">JPCC DA0580</strain>
    </source>
</reference>
<evidence type="ECO:0000313" key="5">
    <source>
        <dbReference type="EMBL" id="GAX12179.1"/>
    </source>
</evidence>
<dbReference type="GO" id="GO:0003677">
    <property type="term" value="F:DNA binding"/>
    <property type="evidence" value="ECO:0007669"/>
    <property type="project" value="UniProtKB-UniRule"/>
</dbReference>
<feature type="DNA-binding region" description="HMG box" evidence="2">
    <location>
        <begin position="82"/>
        <end position="151"/>
    </location>
</feature>
<feature type="compositionally biased region" description="Polar residues" evidence="3">
    <location>
        <begin position="186"/>
        <end position="197"/>
    </location>
</feature>
<dbReference type="InParanoid" id="A0A1Z5JDX1"/>
<evidence type="ECO:0000256" key="2">
    <source>
        <dbReference type="PROSITE-ProRule" id="PRU00267"/>
    </source>
</evidence>
<comment type="caution">
    <text evidence="5">The sequence shown here is derived from an EMBL/GenBank/DDBJ whole genome shotgun (WGS) entry which is preliminary data.</text>
</comment>
<feature type="compositionally biased region" description="Basic and acidic residues" evidence="3">
    <location>
        <begin position="157"/>
        <end position="172"/>
    </location>
</feature>
<feature type="domain" description="HMG box" evidence="4">
    <location>
        <begin position="82"/>
        <end position="151"/>
    </location>
</feature>
<dbReference type="SUPFAM" id="SSF47095">
    <property type="entry name" value="HMG-box"/>
    <property type="match status" value="1"/>
</dbReference>
<dbReference type="Gene3D" id="1.10.30.10">
    <property type="entry name" value="High mobility group box domain"/>
    <property type="match status" value="1"/>
</dbReference>
<protein>
    <recommendedName>
        <fullName evidence="4">HMG box domain-containing protein</fullName>
    </recommendedName>
</protein>
<evidence type="ECO:0000313" key="6">
    <source>
        <dbReference type="Proteomes" id="UP000198406"/>
    </source>
</evidence>
<dbReference type="OrthoDB" id="49060at2759"/>
<dbReference type="InterPro" id="IPR050342">
    <property type="entry name" value="HMGB"/>
</dbReference>
<dbReference type="SMART" id="SM00398">
    <property type="entry name" value="HMG"/>
    <property type="match status" value="1"/>
</dbReference>
<proteinExistence type="predicted"/>
<feature type="compositionally biased region" description="Basic residues" evidence="3">
    <location>
        <begin position="59"/>
        <end position="78"/>
    </location>
</feature>
<accession>A0A1Z5JDX1</accession>
<dbReference type="AlphaFoldDB" id="A0A1Z5JDX1"/>
<keyword evidence="6" id="KW-1185">Reference proteome</keyword>
<dbReference type="InterPro" id="IPR036910">
    <property type="entry name" value="HMG_box_dom_sf"/>
</dbReference>
<evidence type="ECO:0000259" key="4">
    <source>
        <dbReference type="PROSITE" id="PS50118"/>
    </source>
</evidence>
<dbReference type="PANTHER" id="PTHR48112">
    <property type="entry name" value="HIGH MOBILITY GROUP PROTEIN DSP1"/>
    <property type="match status" value="1"/>
</dbReference>
<dbReference type="EMBL" id="BDSP01000050">
    <property type="protein sequence ID" value="GAX12179.1"/>
    <property type="molecule type" value="Genomic_DNA"/>
</dbReference>
<feature type="region of interest" description="Disordered" evidence="3">
    <location>
        <begin position="311"/>
        <end position="330"/>
    </location>
</feature>
<dbReference type="PROSITE" id="PS50118">
    <property type="entry name" value="HMG_BOX_2"/>
    <property type="match status" value="1"/>
</dbReference>
<feature type="region of interest" description="Disordered" evidence="3">
    <location>
        <begin position="150"/>
        <end position="221"/>
    </location>
</feature>
<dbReference type="InterPro" id="IPR009071">
    <property type="entry name" value="HMG_box_dom"/>
</dbReference>
<dbReference type="Proteomes" id="UP000198406">
    <property type="component" value="Unassembled WGS sequence"/>
</dbReference>
<name>A0A1Z5JDX1_FISSO</name>
<keyword evidence="2" id="KW-0539">Nucleus</keyword>